<dbReference type="PANTHER" id="PTHR23065">
    <property type="entry name" value="PROLINE-SERINE-THREONINE PHOSPHATASE INTERACTING PROTEIN 1"/>
    <property type="match status" value="1"/>
</dbReference>
<reference evidence="8 9" key="1">
    <citation type="submission" date="2010-05" db="EMBL/GenBank/DDBJ databases">
        <title>The Genome Sequence of Thecamonas trahens ATCC 50062.</title>
        <authorList>
            <consortium name="The Broad Institute Genome Sequencing Platform"/>
            <person name="Russ C."/>
            <person name="Cuomo C."/>
            <person name="Shea T."/>
            <person name="Young S.K."/>
            <person name="Zeng Q."/>
            <person name="Koehrsen M."/>
            <person name="Haas B."/>
            <person name="Borodovsky M."/>
            <person name="Guigo R."/>
            <person name="Alvarado L."/>
            <person name="Berlin A."/>
            <person name="Bochicchio J."/>
            <person name="Borenstein D."/>
            <person name="Chapman S."/>
            <person name="Chen Z."/>
            <person name="Freedman E."/>
            <person name="Gellesch M."/>
            <person name="Goldberg J."/>
            <person name="Griggs A."/>
            <person name="Gujja S."/>
            <person name="Heilman E."/>
            <person name="Heiman D."/>
            <person name="Hepburn T."/>
            <person name="Howarth C."/>
            <person name="Jen D."/>
            <person name="Larson L."/>
            <person name="Mehta T."/>
            <person name="Park D."/>
            <person name="Pearson M."/>
            <person name="Roberts A."/>
            <person name="Saif S."/>
            <person name="Shenoy N."/>
            <person name="Sisk P."/>
            <person name="Stolte C."/>
            <person name="Sykes S."/>
            <person name="Thomson T."/>
            <person name="Walk T."/>
            <person name="White J."/>
            <person name="Yandava C."/>
            <person name="Burger G."/>
            <person name="Gray M.W."/>
            <person name="Holland P.W.H."/>
            <person name="King N."/>
            <person name="Lang F.B.F."/>
            <person name="Roger A.J."/>
            <person name="Ruiz-Trillo I."/>
            <person name="Lander E."/>
            <person name="Nusbaum C."/>
        </authorList>
    </citation>
    <scope>NUCLEOTIDE SEQUENCE [LARGE SCALE GENOMIC DNA]</scope>
    <source>
        <strain evidence="8 9">ATCC 50062</strain>
    </source>
</reference>
<dbReference type="InterPro" id="IPR031160">
    <property type="entry name" value="F_BAR_dom"/>
</dbReference>
<keyword evidence="3" id="KW-0597">Phosphoprotein</keyword>
<dbReference type="eggNOG" id="KOG3565">
    <property type="taxonomic scope" value="Eukaryota"/>
</dbReference>
<protein>
    <recommendedName>
        <fullName evidence="7">F-BAR domain-containing protein</fullName>
    </recommendedName>
</protein>
<evidence type="ECO:0000313" key="9">
    <source>
        <dbReference type="Proteomes" id="UP000054408"/>
    </source>
</evidence>
<evidence type="ECO:0000256" key="5">
    <source>
        <dbReference type="PROSITE-ProRule" id="PRU01077"/>
    </source>
</evidence>
<proteinExistence type="predicted"/>
<name>A0A0L0DJ61_THETB</name>
<dbReference type="SUPFAM" id="SSF103657">
    <property type="entry name" value="BAR/IMD domain-like"/>
    <property type="match status" value="1"/>
</dbReference>
<dbReference type="Pfam" id="PF00611">
    <property type="entry name" value="FCH"/>
    <property type="match status" value="1"/>
</dbReference>
<dbReference type="STRING" id="461836.A0A0L0DJ61"/>
<dbReference type="PANTHER" id="PTHR23065:SF7">
    <property type="entry name" value="NOSTRIN, ISOFORM H"/>
    <property type="match status" value="1"/>
</dbReference>
<evidence type="ECO:0000313" key="8">
    <source>
        <dbReference type="EMBL" id="KNC52101.1"/>
    </source>
</evidence>
<evidence type="ECO:0000256" key="2">
    <source>
        <dbReference type="ARBA" id="ARBA00022490"/>
    </source>
</evidence>
<keyword evidence="4" id="KW-0206">Cytoskeleton</keyword>
<dbReference type="GO" id="GO:0005737">
    <property type="term" value="C:cytoplasm"/>
    <property type="evidence" value="ECO:0007669"/>
    <property type="project" value="TreeGrafter"/>
</dbReference>
<evidence type="ECO:0000259" key="7">
    <source>
        <dbReference type="PROSITE" id="PS51741"/>
    </source>
</evidence>
<feature type="region of interest" description="Disordered" evidence="6">
    <location>
        <begin position="296"/>
        <end position="323"/>
    </location>
</feature>
<evidence type="ECO:0000256" key="3">
    <source>
        <dbReference type="ARBA" id="ARBA00022553"/>
    </source>
</evidence>
<dbReference type="RefSeq" id="XP_013762106.1">
    <property type="nucleotide sequence ID" value="XM_013906652.1"/>
</dbReference>
<dbReference type="Proteomes" id="UP000054408">
    <property type="component" value="Unassembled WGS sequence"/>
</dbReference>
<feature type="region of interest" description="Disordered" evidence="6">
    <location>
        <begin position="158"/>
        <end position="186"/>
    </location>
</feature>
<keyword evidence="2" id="KW-0963">Cytoplasm</keyword>
<keyword evidence="5" id="KW-0175">Coiled coil</keyword>
<accession>A0A0L0DJ61</accession>
<feature type="domain" description="F-BAR" evidence="7">
    <location>
        <begin position="1"/>
        <end position="265"/>
    </location>
</feature>
<dbReference type="InterPro" id="IPR027267">
    <property type="entry name" value="AH/BAR_dom_sf"/>
</dbReference>
<evidence type="ECO:0000256" key="1">
    <source>
        <dbReference type="ARBA" id="ARBA00004245"/>
    </source>
</evidence>
<evidence type="ECO:0000256" key="6">
    <source>
        <dbReference type="SAM" id="MobiDB-lite"/>
    </source>
</evidence>
<dbReference type="SMART" id="SM00055">
    <property type="entry name" value="FCH"/>
    <property type="match status" value="1"/>
</dbReference>
<dbReference type="AlphaFoldDB" id="A0A0L0DJ61"/>
<comment type="subcellular location">
    <subcellularLocation>
        <location evidence="1">Cytoplasm</location>
        <location evidence="1">Cytoskeleton</location>
    </subcellularLocation>
</comment>
<dbReference type="OrthoDB" id="8783038at2759"/>
<gene>
    <name evidence="8" type="ORF">AMSG_00929</name>
</gene>
<organism evidence="8 9">
    <name type="scientific">Thecamonas trahens ATCC 50062</name>
    <dbReference type="NCBI Taxonomy" id="461836"/>
    <lineage>
        <taxon>Eukaryota</taxon>
        <taxon>Apusozoa</taxon>
        <taxon>Apusomonadida</taxon>
        <taxon>Apusomonadidae</taxon>
        <taxon>Thecamonas</taxon>
    </lineage>
</organism>
<sequence length="419" mass="45470">MAVNFANDLLDQFQPLAAHAEAVHELTSRAAAFLRKRAAIEEEYARKLLKLAEAESKKIADSVLGVPLKTVKVFDVMVQDTRRQAVQAESLAGRLVSQVAKPLSNLKKKLKASRVVVVADTAAERKRTEDIGSQMMKERDRYHEACRLAFTDMSTYRKSASDPNIKPSASMKQGDRMKKSKDAARKQEMEYRDALARFNDVQRRFWVDTLPFALEQMQLLEEERINETDSIYDKYLDLVAEARDSLTVHHEAVAAVHTPNPPPAHSELEDIACRLATGNSRPSDIEFCEGVNYQDRDPSAAASPSRLRGATVSSSSEPGSGGSAAAAAAAAGAVVVGGGLAVAVAAGGTQTRSTRALTATGVSSAPQGSARNTPRSLTLDQYIASCRDDLGSDELARRSGDISTKLALFAMLHELWRPS</sequence>
<keyword evidence="9" id="KW-1185">Reference proteome</keyword>
<dbReference type="InterPro" id="IPR001060">
    <property type="entry name" value="FCH_dom"/>
</dbReference>
<feature type="compositionally biased region" description="Basic and acidic residues" evidence="6">
    <location>
        <begin position="173"/>
        <end position="186"/>
    </location>
</feature>
<dbReference type="GO" id="GO:0005886">
    <property type="term" value="C:plasma membrane"/>
    <property type="evidence" value="ECO:0007669"/>
    <property type="project" value="TreeGrafter"/>
</dbReference>
<dbReference type="PROSITE" id="PS51741">
    <property type="entry name" value="F_BAR"/>
    <property type="match status" value="1"/>
</dbReference>
<dbReference type="GO" id="GO:0043226">
    <property type="term" value="C:organelle"/>
    <property type="evidence" value="ECO:0007669"/>
    <property type="project" value="UniProtKB-ARBA"/>
</dbReference>
<evidence type="ECO:0000256" key="4">
    <source>
        <dbReference type="ARBA" id="ARBA00023212"/>
    </source>
</evidence>
<dbReference type="EMBL" id="GL349436">
    <property type="protein sequence ID" value="KNC52101.1"/>
    <property type="molecule type" value="Genomic_DNA"/>
</dbReference>
<dbReference type="GeneID" id="25560704"/>
<feature type="compositionally biased region" description="Low complexity" evidence="6">
    <location>
        <begin position="309"/>
        <end position="323"/>
    </location>
</feature>
<dbReference type="Gene3D" id="1.20.1270.60">
    <property type="entry name" value="Arfaptin homology (AH) domain/BAR domain"/>
    <property type="match status" value="1"/>
</dbReference>